<evidence type="ECO:0000256" key="2">
    <source>
        <dbReference type="ARBA" id="ARBA00022741"/>
    </source>
</evidence>
<comment type="similarity">
    <text evidence="1">Belongs to the TRAFAC class TrmE-Era-EngA-EngB-Septin-like GTPase superfamily. AIG1/Toc34/Toc159-like paraseptin GTPase family. IAN subfamily.</text>
</comment>
<dbReference type="InterPro" id="IPR027417">
    <property type="entry name" value="P-loop_NTPase"/>
</dbReference>
<keyword evidence="6" id="KW-1185">Reference proteome</keyword>
<evidence type="ECO:0000256" key="1">
    <source>
        <dbReference type="ARBA" id="ARBA00008535"/>
    </source>
</evidence>
<organism evidence="5 6">
    <name type="scientific">Mytilus coruscus</name>
    <name type="common">Sea mussel</name>
    <dbReference type="NCBI Taxonomy" id="42192"/>
    <lineage>
        <taxon>Eukaryota</taxon>
        <taxon>Metazoa</taxon>
        <taxon>Spiralia</taxon>
        <taxon>Lophotrochozoa</taxon>
        <taxon>Mollusca</taxon>
        <taxon>Bivalvia</taxon>
        <taxon>Autobranchia</taxon>
        <taxon>Pteriomorphia</taxon>
        <taxon>Mytilida</taxon>
        <taxon>Mytiloidea</taxon>
        <taxon>Mytilidae</taxon>
        <taxon>Mytilinae</taxon>
        <taxon>Mytilus</taxon>
    </lineage>
</organism>
<name>A0A6J8AT35_MYTCO</name>
<dbReference type="InterPro" id="IPR006703">
    <property type="entry name" value="G_AIG1"/>
</dbReference>
<dbReference type="EMBL" id="CACVKT020001763">
    <property type="protein sequence ID" value="CAC5371482.1"/>
    <property type="molecule type" value="Genomic_DNA"/>
</dbReference>
<dbReference type="PANTHER" id="PTHR32046:SF11">
    <property type="entry name" value="IMMUNE-ASSOCIATED NUCLEOTIDE-BINDING PROTEIN 10-LIKE"/>
    <property type="match status" value="1"/>
</dbReference>
<evidence type="ECO:0000313" key="6">
    <source>
        <dbReference type="Proteomes" id="UP000507470"/>
    </source>
</evidence>
<dbReference type="Proteomes" id="UP000507470">
    <property type="component" value="Unassembled WGS sequence"/>
</dbReference>
<protein>
    <recommendedName>
        <fullName evidence="4">AIG1-type G domain-containing protein</fullName>
    </recommendedName>
</protein>
<sequence>MKVNCRVNIIDTPGFNDTRNTTEEDEKSKNFDKRIEMQIKHLFESTVDHLDAILIVVPMGETRLTGAQKHIFSSIVKLFGSDVKQNICIAMTKDDGGAPDCLNVIKAAGIPYAECFRFNNSNLFTKQSPETDAIIWSKRKEAFTLLFKYLETAPKTSVKSSVDVMNARFVLQLQLEALKDKLSELTQEVANANINTQEITERDLFVSEYERQYTGKSCMNCTICKKTCHANCWVPFKFLNFTCEVLTSSGCSVCDNKCDSDKHIREKYKYELKFVRKTSLDESAVKLLEESFGQVQTTIAKIEEFIKVLKEKALKDCIYALTCIFKN</sequence>
<dbReference type="Gene3D" id="3.40.50.300">
    <property type="entry name" value="P-loop containing nucleotide triphosphate hydrolases"/>
    <property type="match status" value="1"/>
</dbReference>
<feature type="domain" description="AIG1-type G" evidence="4">
    <location>
        <begin position="4"/>
        <end position="96"/>
    </location>
</feature>
<feature type="coiled-coil region" evidence="3">
    <location>
        <begin position="168"/>
        <end position="202"/>
    </location>
</feature>
<gene>
    <name evidence="5" type="ORF">MCOR_9925</name>
</gene>
<dbReference type="Pfam" id="PF04548">
    <property type="entry name" value="AIG1"/>
    <property type="match status" value="1"/>
</dbReference>
<accession>A0A6J8AT35</accession>
<evidence type="ECO:0000256" key="3">
    <source>
        <dbReference type="SAM" id="Coils"/>
    </source>
</evidence>
<dbReference type="OrthoDB" id="8954335at2759"/>
<keyword evidence="2" id="KW-0547">Nucleotide-binding</keyword>
<evidence type="ECO:0000313" key="5">
    <source>
        <dbReference type="EMBL" id="CAC5371482.1"/>
    </source>
</evidence>
<proteinExistence type="inferred from homology"/>
<dbReference type="GO" id="GO:0005525">
    <property type="term" value="F:GTP binding"/>
    <property type="evidence" value="ECO:0007669"/>
    <property type="project" value="InterPro"/>
</dbReference>
<reference evidence="5 6" key="1">
    <citation type="submission" date="2020-06" db="EMBL/GenBank/DDBJ databases">
        <authorList>
            <person name="Li R."/>
            <person name="Bekaert M."/>
        </authorList>
    </citation>
    <scope>NUCLEOTIDE SEQUENCE [LARGE SCALE GENOMIC DNA]</scope>
    <source>
        <strain evidence="6">wild</strain>
    </source>
</reference>
<evidence type="ECO:0000259" key="4">
    <source>
        <dbReference type="Pfam" id="PF04548"/>
    </source>
</evidence>
<dbReference type="AlphaFoldDB" id="A0A6J8AT35"/>
<dbReference type="PANTHER" id="PTHR32046">
    <property type="entry name" value="G DOMAIN-CONTAINING PROTEIN"/>
    <property type="match status" value="1"/>
</dbReference>
<dbReference type="SUPFAM" id="SSF52540">
    <property type="entry name" value="P-loop containing nucleoside triphosphate hydrolases"/>
    <property type="match status" value="1"/>
</dbReference>
<keyword evidence="3" id="KW-0175">Coiled coil</keyword>